<name>W1N2S3_9GAMM</name>
<dbReference type="OrthoDB" id="9801656at2"/>
<proteinExistence type="predicted"/>
<dbReference type="RefSeq" id="WP_021820894.1">
    <property type="nucleotide sequence ID" value="NZ_AVBC01000045.1"/>
</dbReference>
<dbReference type="PANTHER" id="PTHR43792:SF1">
    <property type="entry name" value="N-ACETYLTRANSFERASE DOMAIN-CONTAINING PROTEIN"/>
    <property type="match status" value="1"/>
</dbReference>
<sequence length="181" mass="20921">MMKTERLVLRQWNGDDLQDFSKMCGDREVMEFFPKLLTQDESRRMGEKIKSLIAERGWGLWAVEAPSQRKFMGFVGLNIPTDCMPFSPCVEVGWRLARRYWGMGYATEAAAESLRYAFNHLGLDEVVSFTTVSNIRSQAVMKKLGMTYASNFMHPELDPSNPLCEHVLYKINRSQWENHAL</sequence>
<organism evidence="2 3">
    <name type="scientific">Halomonas huangheensis</name>
    <dbReference type="NCBI Taxonomy" id="1178482"/>
    <lineage>
        <taxon>Bacteria</taxon>
        <taxon>Pseudomonadati</taxon>
        <taxon>Pseudomonadota</taxon>
        <taxon>Gammaproteobacteria</taxon>
        <taxon>Oceanospirillales</taxon>
        <taxon>Halomonadaceae</taxon>
        <taxon>Halomonas</taxon>
    </lineage>
</organism>
<accession>W1N2S3</accession>
<dbReference type="InterPro" id="IPR000182">
    <property type="entry name" value="GNAT_dom"/>
</dbReference>
<dbReference type="PROSITE" id="PS51186">
    <property type="entry name" value="GNAT"/>
    <property type="match status" value="1"/>
</dbReference>
<dbReference type="SUPFAM" id="SSF55729">
    <property type="entry name" value="Acyl-CoA N-acyltransferases (Nat)"/>
    <property type="match status" value="1"/>
</dbReference>
<dbReference type="KEGG" id="hhu:AR456_08125"/>
<dbReference type="InterPro" id="IPR016181">
    <property type="entry name" value="Acyl_CoA_acyltransferase"/>
</dbReference>
<evidence type="ECO:0000313" key="3">
    <source>
        <dbReference type="Proteomes" id="UP000019113"/>
    </source>
</evidence>
<dbReference type="PANTHER" id="PTHR43792">
    <property type="entry name" value="GNAT FAMILY, PUTATIVE (AFU_ORTHOLOGUE AFUA_3G00765)-RELATED-RELATED"/>
    <property type="match status" value="1"/>
</dbReference>
<dbReference type="GO" id="GO:0016747">
    <property type="term" value="F:acyltransferase activity, transferring groups other than amino-acyl groups"/>
    <property type="evidence" value="ECO:0007669"/>
    <property type="project" value="InterPro"/>
</dbReference>
<dbReference type="AlphaFoldDB" id="W1N2S3"/>
<feature type="domain" description="N-acetyltransferase" evidence="1">
    <location>
        <begin position="7"/>
        <end position="174"/>
    </location>
</feature>
<dbReference type="Proteomes" id="UP000019113">
    <property type="component" value="Unassembled WGS sequence"/>
</dbReference>
<protein>
    <recommendedName>
        <fullName evidence="1">N-acetyltransferase domain-containing protein</fullName>
    </recommendedName>
</protein>
<dbReference type="Pfam" id="PF13302">
    <property type="entry name" value="Acetyltransf_3"/>
    <property type="match status" value="1"/>
</dbReference>
<evidence type="ECO:0000313" key="2">
    <source>
        <dbReference type="EMBL" id="ERL49481.1"/>
    </source>
</evidence>
<reference evidence="2 3" key="1">
    <citation type="submission" date="2013-08" db="EMBL/GenBank/DDBJ databases">
        <title>draft genome of Halomonas huanghegensis, strain BJGMM-B45T.</title>
        <authorList>
            <person name="Miao C."/>
            <person name="Wan Y."/>
            <person name="Jin W."/>
        </authorList>
    </citation>
    <scope>NUCLEOTIDE SEQUENCE [LARGE SCALE GENOMIC DNA]</scope>
    <source>
        <strain evidence="2 3">BJGMM-B45</strain>
    </source>
</reference>
<comment type="caution">
    <text evidence="2">The sequence shown here is derived from an EMBL/GenBank/DDBJ whole genome shotgun (WGS) entry which is preliminary data.</text>
</comment>
<gene>
    <name evidence="2" type="ORF">BJB45_06790</name>
</gene>
<keyword evidence="3" id="KW-1185">Reference proteome</keyword>
<evidence type="ECO:0000259" key="1">
    <source>
        <dbReference type="PROSITE" id="PS51186"/>
    </source>
</evidence>
<dbReference type="eggNOG" id="COG1670">
    <property type="taxonomic scope" value="Bacteria"/>
</dbReference>
<dbReference type="InterPro" id="IPR051531">
    <property type="entry name" value="N-acetyltransferase"/>
</dbReference>
<dbReference type="Gene3D" id="3.40.630.30">
    <property type="match status" value="1"/>
</dbReference>
<dbReference type="STRING" id="1178482.AR456_08125"/>
<dbReference type="EMBL" id="AVBC01000045">
    <property type="protein sequence ID" value="ERL49481.1"/>
    <property type="molecule type" value="Genomic_DNA"/>
</dbReference>